<reference evidence="2" key="2">
    <citation type="submission" date="2020-09" db="EMBL/GenBank/DDBJ databases">
        <authorList>
            <person name="Sun Q."/>
            <person name="Zhou Y."/>
        </authorList>
    </citation>
    <scope>NUCLEOTIDE SEQUENCE</scope>
    <source>
        <strain evidence="2">CGMCC 4.7201</strain>
    </source>
</reference>
<reference evidence="2" key="1">
    <citation type="journal article" date="2014" name="Int. J. Syst. Evol. Microbiol.">
        <title>Complete genome sequence of Corynebacterium casei LMG S-19264T (=DSM 44701T), isolated from a smear-ripened cheese.</title>
        <authorList>
            <consortium name="US DOE Joint Genome Institute (JGI-PGF)"/>
            <person name="Walter F."/>
            <person name="Albersmeier A."/>
            <person name="Kalinowski J."/>
            <person name="Ruckert C."/>
        </authorList>
    </citation>
    <scope>NUCLEOTIDE SEQUENCE</scope>
    <source>
        <strain evidence="2">CGMCC 4.7201</strain>
    </source>
</reference>
<proteinExistence type="predicted"/>
<dbReference type="Proteomes" id="UP000641932">
    <property type="component" value="Unassembled WGS sequence"/>
</dbReference>
<name>A0A918E1D2_9ACTN</name>
<feature type="region of interest" description="Disordered" evidence="1">
    <location>
        <begin position="92"/>
        <end position="112"/>
    </location>
</feature>
<feature type="compositionally biased region" description="Basic residues" evidence="1">
    <location>
        <begin position="94"/>
        <end position="103"/>
    </location>
</feature>
<dbReference type="AlphaFoldDB" id="A0A918E1D2"/>
<evidence type="ECO:0000313" key="3">
    <source>
        <dbReference type="Proteomes" id="UP000641932"/>
    </source>
</evidence>
<sequence>MSEAPPERQNGPGPQAVLRLPDGQSLRATVSHRLQEADGSWWYDVEITLWNVVIDRSGIRTAEPYPITVRVAAGNVSPIDGQDYRTVPTTRSHLAVKRSRSGGRRMGPTAHR</sequence>
<evidence type="ECO:0000256" key="1">
    <source>
        <dbReference type="SAM" id="MobiDB-lite"/>
    </source>
</evidence>
<evidence type="ECO:0000313" key="2">
    <source>
        <dbReference type="EMBL" id="GGP00747.1"/>
    </source>
</evidence>
<accession>A0A918E1D2</accession>
<keyword evidence="3" id="KW-1185">Reference proteome</keyword>
<dbReference type="EMBL" id="BMMS01000064">
    <property type="protein sequence ID" value="GGP00747.1"/>
    <property type="molecule type" value="Genomic_DNA"/>
</dbReference>
<feature type="region of interest" description="Disordered" evidence="1">
    <location>
        <begin position="1"/>
        <end position="20"/>
    </location>
</feature>
<gene>
    <name evidence="2" type="ORF">GCM10012280_70180</name>
</gene>
<comment type="caution">
    <text evidence="2">The sequence shown here is derived from an EMBL/GenBank/DDBJ whole genome shotgun (WGS) entry which is preliminary data.</text>
</comment>
<protein>
    <submittedName>
        <fullName evidence="2">Uncharacterized protein</fullName>
    </submittedName>
</protein>
<organism evidence="2 3">
    <name type="scientific">Wenjunlia tyrosinilytica</name>
    <dbReference type="NCBI Taxonomy" id="1544741"/>
    <lineage>
        <taxon>Bacteria</taxon>
        <taxon>Bacillati</taxon>
        <taxon>Actinomycetota</taxon>
        <taxon>Actinomycetes</taxon>
        <taxon>Kitasatosporales</taxon>
        <taxon>Streptomycetaceae</taxon>
        <taxon>Wenjunlia</taxon>
    </lineage>
</organism>
<dbReference type="RefSeq" id="WP_189135853.1">
    <property type="nucleotide sequence ID" value="NZ_BMMS01000064.1"/>
</dbReference>